<dbReference type="CDD" id="cd07340">
    <property type="entry name" value="M48B_Htpx_like"/>
    <property type="match status" value="1"/>
</dbReference>
<evidence type="ECO:0000256" key="1">
    <source>
        <dbReference type="ARBA" id="ARBA00004651"/>
    </source>
</evidence>
<dbReference type="InterPro" id="IPR001915">
    <property type="entry name" value="Peptidase_M48"/>
</dbReference>
<evidence type="ECO:0000256" key="9">
    <source>
        <dbReference type="ARBA" id="ARBA00022989"/>
    </source>
</evidence>
<evidence type="ECO:0000256" key="5">
    <source>
        <dbReference type="ARBA" id="ARBA00022692"/>
    </source>
</evidence>
<dbReference type="PANTHER" id="PTHR43221">
    <property type="entry name" value="PROTEASE HTPX"/>
    <property type="match status" value="1"/>
</dbReference>
<feature type="transmembrane region" description="Helical" evidence="12">
    <location>
        <begin position="29"/>
        <end position="47"/>
    </location>
</feature>
<comment type="subcellular location">
    <subcellularLocation>
        <location evidence="1 12">Cell membrane</location>
        <topology evidence="1 12">Multi-pass membrane protein</topology>
    </subcellularLocation>
</comment>
<dbReference type="EC" id="3.4.24.-" evidence="12"/>
<feature type="binding site" evidence="12">
    <location>
        <position position="130"/>
    </location>
    <ligand>
        <name>Zn(2+)</name>
        <dbReference type="ChEBI" id="CHEBI:29105"/>
        <note>catalytic</note>
    </ligand>
</feature>
<name>A0A1F4S618_UNCSA</name>
<evidence type="ECO:0000313" key="14">
    <source>
        <dbReference type="EMBL" id="OGC15874.1"/>
    </source>
</evidence>
<keyword evidence="6 12" id="KW-0479">Metal-binding</keyword>
<dbReference type="InterPro" id="IPR022919">
    <property type="entry name" value="Pept_M48_protease_HtpX"/>
</dbReference>
<dbReference type="Proteomes" id="UP000177905">
    <property type="component" value="Unassembled WGS sequence"/>
</dbReference>
<reference evidence="14 15" key="1">
    <citation type="journal article" date="2016" name="Nat. Commun.">
        <title>Thousands of microbial genomes shed light on interconnected biogeochemical processes in an aquifer system.</title>
        <authorList>
            <person name="Anantharaman K."/>
            <person name="Brown C.T."/>
            <person name="Hug L.A."/>
            <person name="Sharon I."/>
            <person name="Castelle C.J."/>
            <person name="Probst A.J."/>
            <person name="Thomas B.C."/>
            <person name="Singh A."/>
            <person name="Wilkins M.J."/>
            <person name="Karaoz U."/>
            <person name="Brodie E.L."/>
            <person name="Williams K.H."/>
            <person name="Hubbard S.S."/>
            <person name="Banfield J.F."/>
        </authorList>
    </citation>
    <scope>NUCLEOTIDE SEQUENCE [LARGE SCALE GENOMIC DNA]</scope>
</reference>
<evidence type="ECO:0000256" key="11">
    <source>
        <dbReference type="ARBA" id="ARBA00023136"/>
    </source>
</evidence>
<evidence type="ECO:0000313" key="15">
    <source>
        <dbReference type="Proteomes" id="UP000177905"/>
    </source>
</evidence>
<proteinExistence type="inferred from homology"/>
<dbReference type="InterPro" id="IPR050083">
    <property type="entry name" value="HtpX_protease"/>
</dbReference>
<accession>A0A1F4S618</accession>
<sequence>MIFIIGFILFITGLSWVIGMALDVGGPSFLAIAAIISIIISVIAYYGSDKMVLAIAGAKEIKKSDNPELYRIVENLCIAAGLPQPKVYIIEDSAPNAFATGRDPNHAVVAVTSGLLDKLEKVELEGVIAHELSHIGNYDMRLMTIVSILAGTVVLLSDLFLRFTWWGGRGRKSSREGNGQVQLIIFILAIILAILSPIIAQLIKLAISRKREFLADASSAMITRNPEGLARALLKISADTEPLEVANKATAHMYIISPFKAVGENKVGWLTSLFSTHPPITERVKALRGM</sequence>
<dbReference type="EMBL" id="MEUA01000017">
    <property type="protein sequence ID" value="OGC15874.1"/>
    <property type="molecule type" value="Genomic_DNA"/>
</dbReference>
<evidence type="ECO:0000256" key="7">
    <source>
        <dbReference type="ARBA" id="ARBA00022801"/>
    </source>
</evidence>
<feature type="transmembrane region" description="Helical" evidence="12">
    <location>
        <begin position="181"/>
        <end position="203"/>
    </location>
</feature>
<keyword evidence="3 12" id="KW-1003">Cell membrane</keyword>
<evidence type="ECO:0000256" key="2">
    <source>
        <dbReference type="ARBA" id="ARBA00009779"/>
    </source>
</evidence>
<keyword evidence="7 12" id="KW-0378">Hydrolase</keyword>
<dbReference type="PANTHER" id="PTHR43221:SF1">
    <property type="entry name" value="PROTEASE HTPX"/>
    <property type="match status" value="1"/>
</dbReference>
<keyword evidence="10 12" id="KW-0482">Metalloprotease</keyword>
<dbReference type="GO" id="GO:0008270">
    <property type="term" value="F:zinc ion binding"/>
    <property type="evidence" value="ECO:0007669"/>
    <property type="project" value="UniProtKB-UniRule"/>
</dbReference>
<feature type="binding site" evidence="12">
    <location>
        <position position="134"/>
    </location>
    <ligand>
        <name>Zn(2+)</name>
        <dbReference type="ChEBI" id="CHEBI:29105"/>
        <note>catalytic</note>
    </ligand>
</feature>
<evidence type="ECO:0000256" key="4">
    <source>
        <dbReference type="ARBA" id="ARBA00022670"/>
    </source>
</evidence>
<dbReference type="GO" id="GO:0004222">
    <property type="term" value="F:metalloendopeptidase activity"/>
    <property type="evidence" value="ECO:0007669"/>
    <property type="project" value="UniProtKB-UniRule"/>
</dbReference>
<evidence type="ECO:0000259" key="13">
    <source>
        <dbReference type="Pfam" id="PF01435"/>
    </source>
</evidence>
<keyword evidence="4 12" id="KW-0645">Protease</keyword>
<feature type="domain" description="Peptidase M48" evidence="13">
    <location>
        <begin position="65"/>
        <end position="289"/>
    </location>
</feature>
<dbReference type="GO" id="GO:0006508">
    <property type="term" value="P:proteolysis"/>
    <property type="evidence" value="ECO:0007669"/>
    <property type="project" value="UniProtKB-KW"/>
</dbReference>
<feature type="transmembrane region" description="Helical" evidence="12">
    <location>
        <begin position="142"/>
        <end position="161"/>
    </location>
</feature>
<evidence type="ECO:0000256" key="8">
    <source>
        <dbReference type="ARBA" id="ARBA00022833"/>
    </source>
</evidence>
<keyword evidence="5 12" id="KW-0812">Transmembrane</keyword>
<dbReference type="HAMAP" id="MF_00188">
    <property type="entry name" value="Pept_M48_protease_HtpX"/>
    <property type="match status" value="1"/>
</dbReference>
<evidence type="ECO:0000256" key="6">
    <source>
        <dbReference type="ARBA" id="ARBA00022723"/>
    </source>
</evidence>
<dbReference type="AlphaFoldDB" id="A0A1F4S618"/>
<feature type="binding site" evidence="12">
    <location>
        <position position="212"/>
    </location>
    <ligand>
        <name>Zn(2+)</name>
        <dbReference type="ChEBI" id="CHEBI:29105"/>
        <note>catalytic</note>
    </ligand>
</feature>
<gene>
    <name evidence="12" type="primary">htpX</name>
    <name evidence="14" type="ORF">A2290_05950</name>
</gene>
<dbReference type="Gene3D" id="3.30.2010.10">
    <property type="entry name" value="Metalloproteases ('zincins'), catalytic domain"/>
    <property type="match status" value="1"/>
</dbReference>
<organism evidence="14 15">
    <name type="scientific">candidate division WOR-1 bacterium RIFOXYB2_FULL_36_35</name>
    <dbReference type="NCBI Taxonomy" id="1802578"/>
    <lineage>
        <taxon>Bacteria</taxon>
        <taxon>Bacillati</taxon>
        <taxon>Saganbacteria</taxon>
    </lineage>
</organism>
<feature type="active site" evidence="12">
    <location>
        <position position="131"/>
    </location>
</feature>
<keyword evidence="11 12" id="KW-0472">Membrane</keyword>
<dbReference type="Pfam" id="PF01435">
    <property type="entry name" value="Peptidase_M48"/>
    <property type="match status" value="1"/>
</dbReference>
<evidence type="ECO:0000256" key="10">
    <source>
        <dbReference type="ARBA" id="ARBA00023049"/>
    </source>
</evidence>
<dbReference type="GO" id="GO:0005886">
    <property type="term" value="C:plasma membrane"/>
    <property type="evidence" value="ECO:0007669"/>
    <property type="project" value="UniProtKB-SubCell"/>
</dbReference>
<evidence type="ECO:0000256" key="12">
    <source>
        <dbReference type="HAMAP-Rule" id="MF_00188"/>
    </source>
</evidence>
<keyword evidence="9 12" id="KW-1133">Transmembrane helix</keyword>
<keyword evidence="8 12" id="KW-0862">Zinc</keyword>
<comment type="caution">
    <text evidence="14">The sequence shown here is derived from an EMBL/GenBank/DDBJ whole genome shotgun (WGS) entry which is preliminary data.</text>
</comment>
<protein>
    <recommendedName>
        <fullName evidence="12">Protease HtpX homolog</fullName>
        <ecNumber evidence="12">3.4.24.-</ecNumber>
    </recommendedName>
</protein>
<comment type="cofactor">
    <cofactor evidence="12">
        <name>Zn(2+)</name>
        <dbReference type="ChEBI" id="CHEBI:29105"/>
    </cofactor>
    <text evidence="12">Binds 1 zinc ion per subunit.</text>
</comment>
<comment type="similarity">
    <text evidence="2 12">Belongs to the peptidase M48B family.</text>
</comment>
<evidence type="ECO:0000256" key="3">
    <source>
        <dbReference type="ARBA" id="ARBA00022475"/>
    </source>
</evidence>